<dbReference type="Proteomes" id="UP000290572">
    <property type="component" value="Unassembled WGS sequence"/>
</dbReference>
<organism evidence="2 3">
    <name type="scientific">Labeo rohita</name>
    <name type="common">Indian major carp</name>
    <name type="synonym">Cyprinus rohita</name>
    <dbReference type="NCBI Taxonomy" id="84645"/>
    <lineage>
        <taxon>Eukaryota</taxon>
        <taxon>Metazoa</taxon>
        <taxon>Chordata</taxon>
        <taxon>Craniata</taxon>
        <taxon>Vertebrata</taxon>
        <taxon>Euteleostomi</taxon>
        <taxon>Actinopterygii</taxon>
        <taxon>Neopterygii</taxon>
        <taxon>Teleostei</taxon>
        <taxon>Ostariophysi</taxon>
        <taxon>Cypriniformes</taxon>
        <taxon>Cyprinidae</taxon>
        <taxon>Labeoninae</taxon>
        <taxon>Labeonini</taxon>
        <taxon>Labeo</taxon>
    </lineage>
</organism>
<accession>A0A498MZA6</accession>
<gene>
    <name evidence="2" type="ORF">ROHU_021188</name>
</gene>
<sequence>MLQRVHLTRNGGGFREGHGAGDEQGPEKRGYKLVPRPSKAERLTDQGNVNGLEAQGGAAGSPDQGRAGDSVDRDDDRGSDNDWETRRREEPSEAEGVEGRGTAVDPDYYRQAHEDEYTVRIVFNPRNTW</sequence>
<evidence type="ECO:0000313" key="2">
    <source>
        <dbReference type="EMBL" id="RXN25841.1"/>
    </source>
</evidence>
<comment type="caution">
    <text evidence="2">The sequence shown here is derived from an EMBL/GenBank/DDBJ whole genome shotgun (WGS) entry which is preliminary data.</text>
</comment>
<feature type="compositionally biased region" description="Basic and acidic residues" evidence="1">
    <location>
        <begin position="69"/>
        <end position="91"/>
    </location>
</feature>
<name>A0A498MZA6_LABRO</name>
<protein>
    <submittedName>
        <fullName evidence="2">Uncharacterized protein</fullName>
    </submittedName>
</protein>
<dbReference type="EMBL" id="QBIY01012274">
    <property type="protein sequence ID" value="RXN25841.1"/>
    <property type="molecule type" value="Genomic_DNA"/>
</dbReference>
<evidence type="ECO:0000256" key="1">
    <source>
        <dbReference type="SAM" id="MobiDB-lite"/>
    </source>
</evidence>
<dbReference type="AlphaFoldDB" id="A0A498MZA6"/>
<proteinExistence type="predicted"/>
<feature type="region of interest" description="Disordered" evidence="1">
    <location>
        <begin position="1"/>
        <end position="115"/>
    </location>
</feature>
<keyword evidence="3" id="KW-1185">Reference proteome</keyword>
<feature type="compositionally biased region" description="Basic and acidic residues" evidence="1">
    <location>
        <begin position="15"/>
        <end position="30"/>
    </location>
</feature>
<evidence type="ECO:0000313" key="3">
    <source>
        <dbReference type="Proteomes" id="UP000290572"/>
    </source>
</evidence>
<reference evidence="2 3" key="1">
    <citation type="submission" date="2018-03" db="EMBL/GenBank/DDBJ databases">
        <title>Draft genome sequence of Rohu Carp (Labeo rohita).</title>
        <authorList>
            <person name="Das P."/>
            <person name="Kushwaha B."/>
            <person name="Joshi C.G."/>
            <person name="Kumar D."/>
            <person name="Nagpure N.S."/>
            <person name="Sahoo L."/>
            <person name="Das S.P."/>
            <person name="Bit A."/>
            <person name="Patnaik S."/>
            <person name="Meher P.K."/>
            <person name="Jayasankar P."/>
            <person name="Koringa P.G."/>
            <person name="Patel N.V."/>
            <person name="Hinsu A.T."/>
            <person name="Kumar R."/>
            <person name="Pandey M."/>
            <person name="Agarwal S."/>
            <person name="Srivastava S."/>
            <person name="Singh M."/>
            <person name="Iquebal M.A."/>
            <person name="Jaiswal S."/>
            <person name="Angadi U.B."/>
            <person name="Kumar N."/>
            <person name="Raza M."/>
            <person name="Shah T.M."/>
            <person name="Rai A."/>
            <person name="Jena J.K."/>
        </authorList>
    </citation>
    <scope>NUCLEOTIDE SEQUENCE [LARGE SCALE GENOMIC DNA]</scope>
    <source>
        <strain evidence="2">DASCIFA01</strain>
        <tissue evidence="2">Testis</tissue>
    </source>
</reference>